<dbReference type="GO" id="GO:0003676">
    <property type="term" value="F:nucleic acid binding"/>
    <property type="evidence" value="ECO:0007669"/>
    <property type="project" value="InterPro"/>
</dbReference>
<evidence type="ECO:0000256" key="3">
    <source>
        <dbReference type="ARBA" id="ARBA00010052"/>
    </source>
</evidence>
<dbReference type="GO" id="GO:0005634">
    <property type="term" value="C:nucleus"/>
    <property type="evidence" value="ECO:0007669"/>
    <property type="project" value="TreeGrafter"/>
</dbReference>
<feature type="binding site" evidence="13">
    <location>
        <position position="182"/>
    </location>
    <ligand>
        <name>Mg(2+)</name>
        <dbReference type="ChEBI" id="CHEBI:18420"/>
        <note>catalytic</note>
    </ligand>
</feature>
<organism evidence="17">
    <name type="scientific">Caligus clemensi</name>
    <name type="common">Sea louse</name>
    <dbReference type="NCBI Taxonomy" id="344056"/>
    <lineage>
        <taxon>Eukaryota</taxon>
        <taxon>Metazoa</taxon>
        <taxon>Ecdysozoa</taxon>
        <taxon>Arthropoda</taxon>
        <taxon>Crustacea</taxon>
        <taxon>Multicrustacea</taxon>
        <taxon>Hexanauplia</taxon>
        <taxon>Copepoda</taxon>
        <taxon>Siphonostomatoida</taxon>
        <taxon>Caligidae</taxon>
        <taxon>Caligus</taxon>
    </lineage>
</organism>
<dbReference type="GO" id="GO:0006309">
    <property type="term" value="P:apoptotic DNA fragmentation"/>
    <property type="evidence" value="ECO:0007669"/>
    <property type="project" value="TreeGrafter"/>
</dbReference>
<reference evidence="17" key="1">
    <citation type="submission" date="2009-03" db="EMBL/GenBank/DDBJ databases">
        <title>Caligus clemensi ESTs and full-length cDNAs.</title>
        <authorList>
            <person name="Yasuike M."/>
            <person name="von Schalburg K."/>
            <person name="Cooper G."/>
            <person name="Leong J."/>
            <person name="Jones S.R.M."/>
            <person name="Koop B.F."/>
        </authorList>
    </citation>
    <scope>NUCLEOTIDE SEQUENCE</scope>
    <source>
        <tissue evidence="17">Whole</tissue>
    </source>
</reference>
<dbReference type="SUPFAM" id="SSF54060">
    <property type="entry name" value="His-Me finger endonucleases"/>
    <property type="match status" value="1"/>
</dbReference>
<sequence length="306" mass="34452">MSRAILALGGGIMTGVLLDRLSLDFGSSQNALPGLPTLATVSAASPIIGSDRALNKVPPVSEKGSLRVAEIMRFGFPSLDTIRSRKDYVISYDRRNRTPNWVFEHLTPESVKKNDSVDRNLCSFREDDSIHPYFRSLNSDYKYSGFDRGHLAAAGNHRQSQEHCDDTFYLSNMSPQVGSGFNRDKWEHLERYVRKLAKRSSNVYVCTGPLYLPKMESDGKVYVKYQVIGQSNVAVPTHFFKVIVTESEADSQLELESFVLPNEKIDDSAPLSQFYVPPESLERASGLLFFDKLSKTKLRSINRKKL</sequence>
<evidence type="ECO:0000256" key="13">
    <source>
        <dbReference type="PIRSR" id="PIRSR640255-2"/>
    </source>
</evidence>
<dbReference type="GO" id="GO:0004521">
    <property type="term" value="F:RNA endonuclease activity"/>
    <property type="evidence" value="ECO:0007669"/>
    <property type="project" value="TreeGrafter"/>
</dbReference>
<evidence type="ECO:0000256" key="12">
    <source>
        <dbReference type="PIRSR" id="PIRSR640255-1"/>
    </source>
</evidence>
<dbReference type="InterPro" id="IPR018524">
    <property type="entry name" value="DNA/RNA_endonuclease_AS"/>
</dbReference>
<protein>
    <recommendedName>
        <fullName evidence="14">Endonuclease</fullName>
        <ecNumber evidence="14">3.1.30.-</ecNumber>
    </recommendedName>
</protein>
<evidence type="ECO:0000256" key="5">
    <source>
        <dbReference type="ARBA" id="ARBA00022723"/>
    </source>
</evidence>
<dbReference type="SMART" id="SM00477">
    <property type="entry name" value="NUC"/>
    <property type="match status" value="1"/>
</dbReference>
<evidence type="ECO:0000256" key="6">
    <source>
        <dbReference type="ARBA" id="ARBA00022759"/>
    </source>
</evidence>
<dbReference type="PANTHER" id="PTHR13966">
    <property type="entry name" value="ENDONUCLEASE RELATED"/>
    <property type="match status" value="1"/>
</dbReference>
<dbReference type="Gene3D" id="3.40.570.10">
    <property type="entry name" value="Extracellular Endonuclease, subunit A"/>
    <property type="match status" value="1"/>
</dbReference>
<evidence type="ECO:0000256" key="2">
    <source>
        <dbReference type="ARBA" id="ARBA00004173"/>
    </source>
</evidence>
<dbReference type="FunFam" id="3.40.570.10:FF:000002">
    <property type="entry name" value="Endonuclease G, mitochondrial"/>
    <property type="match status" value="1"/>
</dbReference>
<keyword evidence="11" id="KW-1015">Disulfide bond</keyword>
<dbReference type="SMART" id="SM00892">
    <property type="entry name" value="Endonuclease_NS"/>
    <property type="match status" value="1"/>
</dbReference>
<feature type="active site" description="Proton acceptor" evidence="12">
    <location>
        <position position="150"/>
    </location>
</feature>
<evidence type="ECO:0000256" key="10">
    <source>
        <dbReference type="ARBA" id="ARBA00023128"/>
    </source>
</evidence>
<evidence type="ECO:0000256" key="1">
    <source>
        <dbReference type="ARBA" id="ARBA00001946"/>
    </source>
</evidence>
<dbReference type="CDD" id="cd00091">
    <property type="entry name" value="NUC"/>
    <property type="match status" value="1"/>
</dbReference>
<dbReference type="EMBL" id="BT080774">
    <property type="protein sequence ID" value="ACO15198.1"/>
    <property type="molecule type" value="mRNA"/>
</dbReference>
<dbReference type="GO" id="GO:0005743">
    <property type="term" value="C:mitochondrial inner membrane"/>
    <property type="evidence" value="ECO:0007669"/>
    <property type="project" value="TreeGrafter"/>
</dbReference>
<keyword evidence="4 14" id="KW-0540">Nuclease</keyword>
<comment type="cofactor">
    <cofactor evidence="1 14">
        <name>Mg(2+)</name>
        <dbReference type="ChEBI" id="CHEBI:18420"/>
    </cofactor>
</comment>
<evidence type="ECO:0000256" key="11">
    <source>
        <dbReference type="ARBA" id="ARBA00023157"/>
    </source>
</evidence>
<keyword evidence="5 13" id="KW-0479">Metal-binding</keyword>
<dbReference type="EC" id="3.1.30.-" evidence="14"/>
<dbReference type="InterPro" id="IPR020821">
    <property type="entry name" value="ENPP1-3/EXOG-like_nuc-like"/>
</dbReference>
<accession>C1C1P5</accession>
<dbReference type="GO" id="GO:0000014">
    <property type="term" value="F:single-stranded DNA endodeoxyribonuclease activity"/>
    <property type="evidence" value="ECO:0007669"/>
    <property type="project" value="TreeGrafter"/>
</dbReference>
<dbReference type="AlphaFoldDB" id="C1C1P5"/>
<proteinExistence type="evidence at transcript level"/>
<gene>
    <name evidence="17" type="primary">NUCG</name>
</gene>
<evidence type="ECO:0000256" key="14">
    <source>
        <dbReference type="RuleBase" id="RU366055"/>
    </source>
</evidence>
<comment type="subcellular location">
    <subcellularLocation>
        <location evidence="2">Mitochondrion</location>
    </subcellularLocation>
</comment>
<dbReference type="InterPro" id="IPR040255">
    <property type="entry name" value="Non-specific_endonuclease"/>
</dbReference>
<keyword evidence="6 14" id="KW-0255">Endonuclease</keyword>
<feature type="domain" description="ENPP1-3/EXOG-like endonuclease/phosphodiesterase" evidence="15">
    <location>
        <begin position="85"/>
        <end position="296"/>
    </location>
</feature>
<dbReference type="GO" id="GO:0046872">
    <property type="term" value="F:metal ion binding"/>
    <property type="evidence" value="ECO:0007669"/>
    <property type="project" value="UniProtKB-KW"/>
</dbReference>
<dbReference type="InterPro" id="IPR001604">
    <property type="entry name" value="Endo_G_ENPP1-like_dom"/>
</dbReference>
<evidence type="ECO:0000259" key="16">
    <source>
        <dbReference type="SMART" id="SM00892"/>
    </source>
</evidence>
<evidence type="ECO:0000313" key="17">
    <source>
        <dbReference type="EMBL" id="ACO15198.1"/>
    </source>
</evidence>
<keyword evidence="10" id="KW-0496">Mitochondrion</keyword>
<name>C1C1P5_CALCM</name>
<keyword evidence="9" id="KW-0809">Transit peptide</keyword>
<evidence type="ECO:0000256" key="8">
    <source>
        <dbReference type="ARBA" id="ARBA00022842"/>
    </source>
</evidence>
<dbReference type="Pfam" id="PF01223">
    <property type="entry name" value="Endonuclease_NS"/>
    <property type="match status" value="1"/>
</dbReference>
<dbReference type="PROSITE" id="PS01070">
    <property type="entry name" value="NUCLEASE_NON_SPEC"/>
    <property type="match status" value="1"/>
</dbReference>
<evidence type="ECO:0000256" key="9">
    <source>
        <dbReference type="ARBA" id="ARBA00022946"/>
    </source>
</evidence>
<evidence type="ECO:0000259" key="15">
    <source>
        <dbReference type="SMART" id="SM00477"/>
    </source>
</evidence>
<feature type="domain" description="DNA/RNA non-specific endonuclease/pyrophosphatase/phosphodiesterase" evidence="16">
    <location>
        <begin position="84"/>
        <end position="296"/>
    </location>
</feature>
<keyword evidence="8" id="KW-0460">Magnesium</keyword>
<comment type="similarity">
    <text evidence="3 14">Belongs to the DNA/RNA non-specific endonuclease family.</text>
</comment>
<evidence type="ECO:0000256" key="7">
    <source>
        <dbReference type="ARBA" id="ARBA00022801"/>
    </source>
</evidence>
<dbReference type="InterPro" id="IPR044925">
    <property type="entry name" value="His-Me_finger_sf"/>
</dbReference>
<dbReference type="InterPro" id="IPR044929">
    <property type="entry name" value="DNA/RNA_non-sp_Endonuclease_sf"/>
</dbReference>
<keyword evidence="7 14" id="KW-0378">Hydrolase</keyword>
<dbReference type="PANTHER" id="PTHR13966:SF5">
    <property type="entry name" value="ENDONUCLEASE G, MITOCHONDRIAL"/>
    <property type="match status" value="1"/>
</dbReference>
<evidence type="ECO:0000256" key="4">
    <source>
        <dbReference type="ARBA" id="ARBA00022722"/>
    </source>
</evidence>